<gene>
    <name evidence="1" type="ORF">SO802_001558</name>
</gene>
<protein>
    <submittedName>
        <fullName evidence="1">Uncharacterized protein</fullName>
    </submittedName>
</protein>
<keyword evidence="2" id="KW-1185">Reference proteome</keyword>
<reference evidence="1 2" key="1">
    <citation type="submission" date="2024-01" db="EMBL/GenBank/DDBJ databases">
        <title>A telomere-to-telomere, gap-free genome of sweet tea (Lithocarpus litseifolius).</title>
        <authorList>
            <person name="Zhou J."/>
        </authorList>
    </citation>
    <scope>NUCLEOTIDE SEQUENCE [LARGE SCALE GENOMIC DNA]</scope>
    <source>
        <strain evidence="1">Zhou-2022a</strain>
        <tissue evidence="1">Leaf</tissue>
    </source>
</reference>
<comment type="caution">
    <text evidence="1">The sequence shown here is derived from an EMBL/GenBank/DDBJ whole genome shotgun (WGS) entry which is preliminary data.</text>
</comment>
<sequence>MSSMRSCSVRLLGLSIGALSDGIRACIRLTILVMLLLESELLRIIKENGVVLSFNTQEIVETVACFVSGAAFFAAGVHLSYVNIAPQQARTKARNDFAKERLRKKYRK</sequence>
<name>A0AAW2DWK7_9ROSI</name>
<organism evidence="1 2">
    <name type="scientific">Lithocarpus litseifolius</name>
    <dbReference type="NCBI Taxonomy" id="425828"/>
    <lineage>
        <taxon>Eukaryota</taxon>
        <taxon>Viridiplantae</taxon>
        <taxon>Streptophyta</taxon>
        <taxon>Embryophyta</taxon>
        <taxon>Tracheophyta</taxon>
        <taxon>Spermatophyta</taxon>
        <taxon>Magnoliopsida</taxon>
        <taxon>eudicotyledons</taxon>
        <taxon>Gunneridae</taxon>
        <taxon>Pentapetalae</taxon>
        <taxon>rosids</taxon>
        <taxon>fabids</taxon>
        <taxon>Fagales</taxon>
        <taxon>Fagaceae</taxon>
        <taxon>Lithocarpus</taxon>
    </lineage>
</organism>
<proteinExistence type="predicted"/>
<dbReference type="AlphaFoldDB" id="A0AAW2DWK7"/>
<dbReference type="Proteomes" id="UP001459277">
    <property type="component" value="Unassembled WGS sequence"/>
</dbReference>
<evidence type="ECO:0000313" key="2">
    <source>
        <dbReference type="Proteomes" id="UP001459277"/>
    </source>
</evidence>
<accession>A0AAW2DWK7</accession>
<dbReference type="EMBL" id="JAZDWU010000001">
    <property type="protein sequence ID" value="KAL0014489.1"/>
    <property type="molecule type" value="Genomic_DNA"/>
</dbReference>
<evidence type="ECO:0000313" key="1">
    <source>
        <dbReference type="EMBL" id="KAL0014489.1"/>
    </source>
</evidence>